<comment type="caution">
    <text evidence="12">The sequence shown here is derived from an EMBL/GenBank/DDBJ whole genome shotgun (WGS) entry which is preliminary data.</text>
</comment>
<dbReference type="PRINTS" id="PR01077">
    <property type="entry name" value="CLAUDIN"/>
</dbReference>
<accession>A0ABD1JRJ8</accession>
<evidence type="ECO:0000313" key="13">
    <source>
        <dbReference type="Proteomes" id="UP001591681"/>
    </source>
</evidence>
<dbReference type="Gene3D" id="1.20.140.150">
    <property type="match status" value="1"/>
</dbReference>
<dbReference type="PANTHER" id="PTHR12002">
    <property type="entry name" value="CLAUDIN"/>
    <property type="match status" value="1"/>
</dbReference>
<keyword evidence="8 11" id="KW-1133">Transmembrane helix</keyword>
<dbReference type="PROSITE" id="PS01346">
    <property type="entry name" value="CLAUDIN"/>
    <property type="match status" value="1"/>
</dbReference>
<evidence type="ECO:0000256" key="4">
    <source>
        <dbReference type="ARBA" id="ARBA00022427"/>
    </source>
</evidence>
<evidence type="ECO:0000256" key="1">
    <source>
        <dbReference type="ARBA" id="ARBA00004435"/>
    </source>
</evidence>
<dbReference type="InterPro" id="IPR004031">
    <property type="entry name" value="PMP22/EMP/MP20/Claudin"/>
</dbReference>
<protein>
    <recommendedName>
        <fullName evidence="14">Claudin</fullName>
    </recommendedName>
</protein>
<evidence type="ECO:0000256" key="11">
    <source>
        <dbReference type="SAM" id="Phobius"/>
    </source>
</evidence>
<dbReference type="GO" id="GO:0005923">
    <property type="term" value="C:bicellular tight junction"/>
    <property type="evidence" value="ECO:0007669"/>
    <property type="project" value="UniProtKB-SubCell"/>
</dbReference>
<gene>
    <name evidence="12" type="ORF">ACEWY4_014189</name>
</gene>
<evidence type="ECO:0000256" key="6">
    <source>
        <dbReference type="ARBA" id="ARBA00022692"/>
    </source>
</evidence>
<feature type="region of interest" description="Disordered" evidence="10">
    <location>
        <begin position="246"/>
        <end position="272"/>
    </location>
</feature>
<feature type="transmembrane region" description="Helical" evidence="11">
    <location>
        <begin position="217"/>
        <end position="236"/>
    </location>
</feature>
<evidence type="ECO:0000256" key="7">
    <source>
        <dbReference type="ARBA" id="ARBA00022949"/>
    </source>
</evidence>
<evidence type="ECO:0000256" key="8">
    <source>
        <dbReference type="ARBA" id="ARBA00022989"/>
    </source>
</evidence>
<evidence type="ECO:0000313" key="12">
    <source>
        <dbReference type="EMBL" id="KAL2089501.1"/>
    </source>
</evidence>
<evidence type="ECO:0000256" key="10">
    <source>
        <dbReference type="SAM" id="MobiDB-lite"/>
    </source>
</evidence>
<sequence>MPRFPALLPLPMKVLSFRRSPEESSGGAGQAWGNTESPSDDEAWGTDAETMGHPCMCALELLGMLVGSLAWFCSLATTLMPQWLTQSTELLPMESFEQGLWETCVVQEMGGLECRSYDTILGLPAEIQVARILMCLCLSTSMLGLLVAVPGLSQVKSCQGEEGKRAKRVLKIVAAVLCMVAGVVGLVPVSVAAHTTVLKFHDHRIPEVIPRWEFGDAIFIGWVAGFLHVIAGVLFITSCPGSHRGHARFPQHTHRQEVKTIHNSTSKHSEYV</sequence>
<reference evidence="12 13" key="1">
    <citation type="submission" date="2024-09" db="EMBL/GenBank/DDBJ databases">
        <title>A chromosome-level genome assembly of Gray's grenadier anchovy, Coilia grayii.</title>
        <authorList>
            <person name="Fu Z."/>
        </authorList>
    </citation>
    <scope>NUCLEOTIDE SEQUENCE [LARGE SCALE GENOMIC DNA]</scope>
    <source>
        <strain evidence="12">G4</strain>
        <tissue evidence="12">Muscle</tissue>
    </source>
</reference>
<evidence type="ECO:0000256" key="3">
    <source>
        <dbReference type="ARBA" id="ARBA00008295"/>
    </source>
</evidence>
<organism evidence="12 13">
    <name type="scientific">Coilia grayii</name>
    <name type="common">Gray's grenadier anchovy</name>
    <dbReference type="NCBI Taxonomy" id="363190"/>
    <lineage>
        <taxon>Eukaryota</taxon>
        <taxon>Metazoa</taxon>
        <taxon>Chordata</taxon>
        <taxon>Craniata</taxon>
        <taxon>Vertebrata</taxon>
        <taxon>Euteleostomi</taxon>
        <taxon>Actinopterygii</taxon>
        <taxon>Neopterygii</taxon>
        <taxon>Teleostei</taxon>
        <taxon>Clupei</taxon>
        <taxon>Clupeiformes</taxon>
        <taxon>Clupeoidei</taxon>
        <taxon>Engraulidae</taxon>
        <taxon>Coilinae</taxon>
        <taxon>Coilia</taxon>
    </lineage>
</organism>
<feature type="transmembrane region" description="Helical" evidence="11">
    <location>
        <begin position="172"/>
        <end position="197"/>
    </location>
</feature>
<dbReference type="Proteomes" id="UP001591681">
    <property type="component" value="Unassembled WGS sequence"/>
</dbReference>
<proteinExistence type="inferred from homology"/>
<keyword evidence="13" id="KW-1185">Reference proteome</keyword>
<evidence type="ECO:0008006" key="14">
    <source>
        <dbReference type="Google" id="ProtNLM"/>
    </source>
</evidence>
<evidence type="ECO:0000256" key="9">
    <source>
        <dbReference type="ARBA" id="ARBA00023136"/>
    </source>
</evidence>
<dbReference type="AlphaFoldDB" id="A0ABD1JRJ8"/>
<evidence type="ECO:0000256" key="5">
    <source>
        <dbReference type="ARBA" id="ARBA00022475"/>
    </source>
</evidence>
<keyword evidence="5" id="KW-1003">Cell membrane</keyword>
<comment type="similarity">
    <text evidence="3">Belongs to the claudin family.</text>
</comment>
<keyword evidence="6 11" id="KW-0812">Transmembrane</keyword>
<dbReference type="InterPro" id="IPR017974">
    <property type="entry name" value="Claudin_CS"/>
</dbReference>
<dbReference type="EMBL" id="JBHFQA010000012">
    <property type="protein sequence ID" value="KAL2089501.1"/>
    <property type="molecule type" value="Genomic_DNA"/>
</dbReference>
<dbReference type="GO" id="GO:0005886">
    <property type="term" value="C:plasma membrane"/>
    <property type="evidence" value="ECO:0007669"/>
    <property type="project" value="UniProtKB-SubCell"/>
</dbReference>
<keyword evidence="9 11" id="KW-0472">Membrane</keyword>
<dbReference type="InterPro" id="IPR006187">
    <property type="entry name" value="Claudin"/>
</dbReference>
<comment type="subcellular location">
    <subcellularLocation>
        <location evidence="1">Cell junction</location>
        <location evidence="1">Tight junction</location>
    </subcellularLocation>
    <subcellularLocation>
        <location evidence="2">Cell membrane</location>
        <topology evidence="2">Multi-pass membrane protein</topology>
    </subcellularLocation>
</comment>
<keyword evidence="4" id="KW-0796">Tight junction</keyword>
<keyword evidence="7" id="KW-0965">Cell junction</keyword>
<dbReference type="Pfam" id="PF00822">
    <property type="entry name" value="PMP22_Claudin"/>
    <property type="match status" value="1"/>
</dbReference>
<feature type="region of interest" description="Disordered" evidence="10">
    <location>
        <begin position="19"/>
        <end position="45"/>
    </location>
</feature>
<evidence type="ECO:0000256" key="2">
    <source>
        <dbReference type="ARBA" id="ARBA00004651"/>
    </source>
</evidence>
<name>A0ABD1JRJ8_9TELE</name>
<feature type="transmembrane region" description="Helical" evidence="11">
    <location>
        <begin position="129"/>
        <end position="152"/>
    </location>
</feature>